<evidence type="ECO:0008006" key="4">
    <source>
        <dbReference type="Google" id="ProtNLM"/>
    </source>
</evidence>
<dbReference type="NCBIfam" id="TIGR02268">
    <property type="entry name" value="Myxococcus xanthus paralogous family TIGR02268"/>
    <property type="match status" value="1"/>
</dbReference>
<accession>A0A410S1T3</accession>
<keyword evidence="1" id="KW-0175">Coiled coil</keyword>
<evidence type="ECO:0000256" key="1">
    <source>
        <dbReference type="SAM" id="Coils"/>
    </source>
</evidence>
<organism evidence="2 3">
    <name type="scientific">Corallococcus coralloides</name>
    <name type="common">Myxococcus coralloides</name>
    <dbReference type="NCBI Taxonomy" id="184914"/>
    <lineage>
        <taxon>Bacteria</taxon>
        <taxon>Pseudomonadati</taxon>
        <taxon>Myxococcota</taxon>
        <taxon>Myxococcia</taxon>
        <taxon>Myxococcales</taxon>
        <taxon>Cystobacterineae</taxon>
        <taxon>Myxococcaceae</taxon>
        <taxon>Corallococcus</taxon>
    </lineage>
</organism>
<name>A0A410S1T3_CORCK</name>
<dbReference type="Pfam" id="PF09544">
    <property type="entry name" value="DUF2381"/>
    <property type="match status" value="1"/>
</dbReference>
<feature type="coiled-coil region" evidence="1">
    <location>
        <begin position="142"/>
        <end position="169"/>
    </location>
</feature>
<dbReference type="AlphaFoldDB" id="A0A410S1T3"/>
<proteinExistence type="predicted"/>
<gene>
    <name evidence="2" type="ORF">EJ065_6641</name>
</gene>
<evidence type="ECO:0000313" key="3">
    <source>
        <dbReference type="Proteomes" id="UP000288758"/>
    </source>
</evidence>
<dbReference type="Proteomes" id="UP000288758">
    <property type="component" value="Chromosome"/>
</dbReference>
<protein>
    <recommendedName>
        <fullName evidence="4">DUF2381 family protein</fullName>
    </recommendedName>
</protein>
<dbReference type="InterPro" id="IPR011754">
    <property type="entry name" value="Mxa_paralog_2268"/>
</dbReference>
<sequence>MPRVSRQLVVLSLLLLGANALGKESSRGRELTRRKVTLSRSTADMPVELHVAPDYLTTLEFDSPVDRAGVKLADSGGRFVLFEVGTRLVTLKPANDLPPGERVLLTVPFADDRVPASALFALVMHPSEVDVQVQVARLPRTAEAVQAELDEVRAACASKDAELEALRKHGSANGPVGMILAGMMGPEGITATRINAASKSGDDLSSEGIIAYQGPGWTALSLEVVNTGSTPWTPAEARLFLGNGGRPHDLPVRMKESRLEPGKKALVVVETEGLNKLEGSDLRLELRDSAGTRRLLFGPFVF</sequence>
<reference evidence="2 3" key="1">
    <citation type="submission" date="2018-12" db="EMBL/GenBank/DDBJ databases">
        <title>Complete Genome Sequence of the Corallopyronin A producing Myxobacterium Corallococcus coralloides B035.</title>
        <authorList>
            <person name="Bouhired S.M."/>
            <person name="Rupp O."/>
            <person name="Blom J."/>
            <person name="Schaeberle T.F."/>
            <person name="Kehraus S."/>
            <person name="Schiefer A."/>
            <person name="Pfarr K."/>
            <person name="Goesmann A."/>
            <person name="Hoerauf A."/>
            <person name="Koenig G.M."/>
        </authorList>
    </citation>
    <scope>NUCLEOTIDE SEQUENCE [LARGE SCALE GENOMIC DNA]</scope>
    <source>
        <strain evidence="2 3">B035</strain>
    </source>
</reference>
<dbReference type="EMBL" id="CP034669">
    <property type="protein sequence ID" value="QAT88167.1"/>
    <property type="molecule type" value="Genomic_DNA"/>
</dbReference>
<evidence type="ECO:0000313" key="2">
    <source>
        <dbReference type="EMBL" id="QAT88167.1"/>
    </source>
</evidence>